<accession>A0A9X2D2N4</accession>
<comment type="caution">
    <text evidence="1">The sequence shown here is derived from an EMBL/GenBank/DDBJ whole genome shotgun (WGS) entry which is preliminary data.</text>
</comment>
<dbReference type="RefSeq" id="WP_250423685.1">
    <property type="nucleotide sequence ID" value="NZ_JAJKBJ010000023.1"/>
</dbReference>
<evidence type="ECO:0000313" key="1">
    <source>
        <dbReference type="EMBL" id="MCL9685348.1"/>
    </source>
</evidence>
<reference evidence="1" key="1">
    <citation type="submission" date="2021-11" db="EMBL/GenBank/DDBJ databases">
        <title>Legionella maioricencis sp. nov., a new species isolated from hot water samples in Mallorca.</title>
        <authorList>
            <person name="Crespi S."/>
            <person name="Drasar V."/>
            <person name="Salva-Serra F."/>
            <person name="Jaen-Luchoro D."/>
            <person name="Pineiro-Iglesias B."/>
            <person name="Aliaga F."/>
            <person name="Fernandez-Juarez V."/>
            <person name="Coll G."/>
            <person name="Moore E.R.B."/>
            <person name="Bennasar-Figueras A."/>
        </authorList>
    </citation>
    <scope>NUCLEOTIDE SEQUENCE</scope>
    <source>
        <strain evidence="1">HCPI-6</strain>
    </source>
</reference>
<name>A0A9X2D2N4_9GAMM</name>
<proteinExistence type="predicted"/>
<gene>
    <name evidence="1" type="ORF">LOX96_14690</name>
</gene>
<evidence type="ECO:0000313" key="2">
    <source>
        <dbReference type="Proteomes" id="UP001139721"/>
    </source>
</evidence>
<dbReference type="EMBL" id="JAJKBJ010000023">
    <property type="protein sequence ID" value="MCL9685348.1"/>
    <property type="molecule type" value="Genomic_DNA"/>
</dbReference>
<dbReference type="Proteomes" id="UP001139721">
    <property type="component" value="Unassembled WGS sequence"/>
</dbReference>
<keyword evidence="2" id="KW-1185">Reference proteome</keyword>
<protein>
    <submittedName>
        <fullName evidence="1">Uncharacterized protein</fullName>
    </submittedName>
</protein>
<organism evidence="1 2">
    <name type="scientific">Legionella maioricensis</name>
    <dbReference type="NCBI Taxonomy" id="2896528"/>
    <lineage>
        <taxon>Bacteria</taxon>
        <taxon>Pseudomonadati</taxon>
        <taxon>Pseudomonadota</taxon>
        <taxon>Gammaproteobacteria</taxon>
        <taxon>Legionellales</taxon>
        <taxon>Legionellaceae</taxon>
        <taxon>Legionella</taxon>
    </lineage>
</organism>
<dbReference type="AlphaFoldDB" id="A0A9X2D2N4"/>
<sequence>MAKEHLLLLSKLLTEYHLEIPFARGMSEEIEKLLTHEKINFDLILAFAIRYPVTNLIPYFVVMKKEDVDCLILCVRNIFQQAVAERMNELESMDSFSLALLSADLSHNKELLRTQILQLDVEELDKDRERILAEIYESSYSLLATGHAKKTMQFSRITSMRVPIDKVMDNMLVQFAKYNTYYEDASIKTSIEQSDKRFDYIAVGTDQSVQYHPASSSYYRLHPPVSTLETDSPWNSAKKEVEGFEPKLISVRITNCHSVFIHDIETNRFWLLHVSPGSMTGLNPIASYPVKNAYIDLQQNYLDKNLGVDQNAKLEVVVVDKRGHFDEDLLRRRLPGTITSLKIIKPTIELPNIIPAGEEKPYMYHVCLNPKQNLLAIKQNEHYLEYPNVFDSLSLENSIVDNYRDEIRFATLAQKLGINSERERVRLLKEINIGADSVEKREMQIANM</sequence>